<keyword evidence="2" id="KW-1185">Reference proteome</keyword>
<dbReference type="SUPFAM" id="SSF51219">
    <property type="entry name" value="TRAP-like"/>
    <property type="match status" value="1"/>
</dbReference>
<dbReference type="Pfam" id="PF01987">
    <property type="entry name" value="AIM24"/>
    <property type="match status" value="1"/>
</dbReference>
<dbReference type="PANTHER" id="PTHR43657">
    <property type="entry name" value="TRYPTOPHAN RNA-BINDING ATTENUATOR PROTEIN-LIKE PROTEIN"/>
    <property type="match status" value="1"/>
</dbReference>
<dbReference type="OrthoDB" id="9779518at2"/>
<comment type="caution">
    <text evidence="1">The sequence shown here is derived from an EMBL/GenBank/DDBJ whole genome shotgun (WGS) entry which is preliminary data.</text>
</comment>
<evidence type="ECO:0000313" key="1">
    <source>
        <dbReference type="EMBL" id="TDQ04218.1"/>
    </source>
</evidence>
<proteinExistence type="predicted"/>
<organism evidence="1 2">
    <name type="scientific">Labedaea rhizosphaerae</name>
    <dbReference type="NCBI Taxonomy" id="598644"/>
    <lineage>
        <taxon>Bacteria</taxon>
        <taxon>Bacillati</taxon>
        <taxon>Actinomycetota</taxon>
        <taxon>Actinomycetes</taxon>
        <taxon>Pseudonocardiales</taxon>
        <taxon>Pseudonocardiaceae</taxon>
        <taxon>Labedaea</taxon>
    </lineage>
</organism>
<sequence length="226" mass="24010">MQVNIRQQPAFAVARLMLQPGEPAQVEAGAMLAHSYGMQMQSKSQGGIMKGLGRAILAGESLFVSTYTAPPQGGWVDIAPNLPGDVQTIELNGQYGFVVTRGCWLASSYGIQTETKWGGFRNLIGGEGGFLTHCSGQGTVVTSAYGAIETVNLQPGEIITIDTGHVVAFADTVQYQTRKMATGIIQSMKSGEGLVFDFQGPGQVLTQTRNLSALAQWVVSVVPSRQ</sequence>
<dbReference type="PANTHER" id="PTHR43657:SF1">
    <property type="entry name" value="ALTERED INHERITANCE OF MITOCHONDRIA PROTEIN 24, MITOCHONDRIAL"/>
    <property type="match status" value="1"/>
</dbReference>
<name>A0A4R6SJH8_LABRH</name>
<accession>A0A4R6SJH8</accession>
<evidence type="ECO:0000313" key="2">
    <source>
        <dbReference type="Proteomes" id="UP000295444"/>
    </source>
</evidence>
<reference evidence="1 2" key="1">
    <citation type="submission" date="2019-03" db="EMBL/GenBank/DDBJ databases">
        <title>Genomic Encyclopedia of Type Strains, Phase IV (KMG-IV): sequencing the most valuable type-strain genomes for metagenomic binning, comparative biology and taxonomic classification.</title>
        <authorList>
            <person name="Goeker M."/>
        </authorList>
    </citation>
    <scope>NUCLEOTIDE SEQUENCE [LARGE SCALE GENOMIC DNA]</scope>
    <source>
        <strain evidence="1 2">DSM 45361</strain>
    </source>
</reference>
<gene>
    <name evidence="1" type="ORF">EV186_101160</name>
</gene>
<dbReference type="NCBIfam" id="TIGR00266">
    <property type="entry name" value="TIGR00266 family protein"/>
    <property type="match status" value="1"/>
</dbReference>
<protein>
    <submittedName>
        <fullName evidence="1">Uncharacterized protein (TIGR00266 family)</fullName>
    </submittedName>
</protein>
<dbReference type="AlphaFoldDB" id="A0A4R6SJH8"/>
<dbReference type="InterPro" id="IPR016031">
    <property type="entry name" value="Trp_RNA-bd_attenuator-like_dom"/>
</dbReference>
<dbReference type="RefSeq" id="WP_133847162.1">
    <property type="nucleotide sequence ID" value="NZ_SNXZ01000001.1"/>
</dbReference>
<dbReference type="InterPro" id="IPR036983">
    <property type="entry name" value="AIM24_sf"/>
</dbReference>
<dbReference type="Proteomes" id="UP000295444">
    <property type="component" value="Unassembled WGS sequence"/>
</dbReference>
<dbReference type="Gene3D" id="3.60.160.10">
    <property type="entry name" value="Mitochondrial biogenesis AIM24"/>
    <property type="match status" value="1"/>
</dbReference>
<dbReference type="EMBL" id="SNXZ01000001">
    <property type="protein sequence ID" value="TDQ04218.1"/>
    <property type="molecule type" value="Genomic_DNA"/>
</dbReference>
<dbReference type="InterPro" id="IPR002838">
    <property type="entry name" value="AIM24"/>
</dbReference>